<evidence type="ECO:0000313" key="2">
    <source>
        <dbReference type="EMBL" id="VVT50757.1"/>
    </source>
</evidence>
<protein>
    <submittedName>
        <fullName evidence="2">Uncharacterized protein</fullName>
    </submittedName>
</protein>
<proteinExistence type="predicted"/>
<keyword evidence="1" id="KW-0472">Membrane</keyword>
<keyword evidence="1" id="KW-0812">Transmembrane</keyword>
<evidence type="ECO:0000313" key="3">
    <source>
        <dbReference type="Proteomes" id="UP000398389"/>
    </source>
</evidence>
<dbReference type="GeneID" id="43581688"/>
<dbReference type="RefSeq" id="XP_031853479.1">
    <property type="nucleotide sequence ID" value="XM_031997588.1"/>
</dbReference>
<name>A0A5E8BJL3_9ASCO</name>
<dbReference type="Proteomes" id="UP000398389">
    <property type="component" value="Unassembled WGS sequence"/>
</dbReference>
<dbReference type="AlphaFoldDB" id="A0A5E8BJL3"/>
<sequence length="349" mass="39707">MSGHILYSGLDLTKELYQEPTPPSGPAPSTASGQYSGAAISWDCRSVLPSDTFDNGNPIYVHFTGSPVRRSHLSRCNDGQDFGTKSTEIVGAQEGSRRRRLPLKSLQRKCEVSEDMIASWIYLIAGGFVSCLVCWVLRGNVPLGDKGFSQVVIPLVPVECTYTAKDSLRLTNLKDFFYESQFFTEVNSSSILTNGNIGFRRNLNVDATALGAKKVGYGNQSYYSHKYPSVVMLDPRRHVKFRPLKRKDPVLCDYYHVAEEMTRGLMQPEPFHSDHPVVKKYLGSRSMYTLRNLITKETYFWEFKRLPKWVQMIAMNRSDNRVKTDLFGNIYVKGTKVVNMVLWSVKFRY</sequence>
<dbReference type="EMBL" id="CABVLU010000002">
    <property type="protein sequence ID" value="VVT50757.1"/>
    <property type="molecule type" value="Genomic_DNA"/>
</dbReference>
<evidence type="ECO:0000256" key="1">
    <source>
        <dbReference type="SAM" id="Phobius"/>
    </source>
</evidence>
<feature type="transmembrane region" description="Helical" evidence="1">
    <location>
        <begin position="117"/>
        <end position="137"/>
    </location>
</feature>
<keyword evidence="1" id="KW-1133">Transmembrane helix</keyword>
<gene>
    <name evidence="2" type="ORF">SAPINGB_P002870</name>
</gene>
<accession>A0A5E8BJL3</accession>
<reference evidence="2 3" key="1">
    <citation type="submission" date="2019-09" db="EMBL/GenBank/DDBJ databases">
        <authorList>
            <person name="Brejova B."/>
        </authorList>
    </citation>
    <scope>NUCLEOTIDE SEQUENCE [LARGE SCALE GENOMIC DNA]</scope>
</reference>
<keyword evidence="3" id="KW-1185">Reference proteome</keyword>
<organism evidence="2 3">
    <name type="scientific">Magnusiomyces paraingens</name>
    <dbReference type="NCBI Taxonomy" id="2606893"/>
    <lineage>
        <taxon>Eukaryota</taxon>
        <taxon>Fungi</taxon>
        <taxon>Dikarya</taxon>
        <taxon>Ascomycota</taxon>
        <taxon>Saccharomycotina</taxon>
        <taxon>Dipodascomycetes</taxon>
        <taxon>Dipodascales</taxon>
        <taxon>Dipodascaceae</taxon>
        <taxon>Magnusiomyces</taxon>
    </lineage>
</organism>